<feature type="binding site" evidence="3">
    <location>
        <position position="341"/>
    </location>
    <ligand>
        <name>CTP</name>
        <dbReference type="ChEBI" id="CHEBI:37563"/>
    </ligand>
</feature>
<comment type="catalytic activity">
    <reaction evidence="3 4">
        <text>N-[(R)-4-phosphopantothenoyl]-L-cysteine + H(+) = (R)-4'-phosphopantetheine + CO2</text>
        <dbReference type="Rhea" id="RHEA:16793"/>
        <dbReference type="ChEBI" id="CHEBI:15378"/>
        <dbReference type="ChEBI" id="CHEBI:16526"/>
        <dbReference type="ChEBI" id="CHEBI:59458"/>
        <dbReference type="ChEBI" id="CHEBI:61723"/>
        <dbReference type="EC" id="4.1.1.36"/>
    </reaction>
</comment>
<dbReference type="EMBL" id="LR134523">
    <property type="protein sequence ID" value="VEJ35589.1"/>
    <property type="molecule type" value="Genomic_DNA"/>
</dbReference>
<dbReference type="Pfam" id="PF02441">
    <property type="entry name" value="Flavoprotein"/>
    <property type="match status" value="1"/>
</dbReference>
<accession>A0A3S5BW59</accession>
<dbReference type="EC" id="6.3.2.5" evidence="3"/>
<dbReference type="PANTHER" id="PTHR14359">
    <property type="entry name" value="HOMO-OLIGOMERIC FLAVIN CONTAINING CYS DECARBOXYLASE FAMILY"/>
    <property type="match status" value="1"/>
</dbReference>
<dbReference type="InterPro" id="IPR005252">
    <property type="entry name" value="CoaBC"/>
</dbReference>
<dbReference type="Gene3D" id="3.40.50.10300">
    <property type="entry name" value="CoaB-like"/>
    <property type="match status" value="1"/>
</dbReference>
<dbReference type="GO" id="GO:0015937">
    <property type="term" value="P:coenzyme A biosynthetic process"/>
    <property type="evidence" value="ECO:0007669"/>
    <property type="project" value="UniProtKB-UniRule"/>
</dbReference>
<dbReference type="GO" id="GO:0010181">
    <property type="term" value="F:FMN binding"/>
    <property type="evidence" value="ECO:0007669"/>
    <property type="project" value="UniProtKB-UniRule"/>
</dbReference>
<dbReference type="NCBIfam" id="TIGR00521">
    <property type="entry name" value="coaBC_dfp"/>
    <property type="match status" value="1"/>
</dbReference>
<reference evidence="7 8" key="1">
    <citation type="submission" date="2018-12" db="EMBL/GenBank/DDBJ databases">
        <authorList>
            <consortium name="Pathogen Informatics"/>
        </authorList>
    </citation>
    <scope>NUCLEOTIDE SEQUENCE [LARGE SCALE GENOMIC DNA]</scope>
    <source>
        <strain evidence="7 8">NCTC13079</strain>
    </source>
</reference>
<comment type="function">
    <text evidence="4">Catalyzes two steps in the biosynthesis of coenzyme A. In the first step cysteine is conjugated to 4'-phosphopantothenate to form 4-phosphopantothenoylcysteine, in the latter compound is decarboxylated to form 4'-phosphopantotheine.</text>
</comment>
<comment type="function">
    <text evidence="3">Catalyzes two sequential steps in the biosynthesis of coenzyme A. In the first step cysteine is conjugated to 4'-phosphopantothenate to form 4-phosphopantothenoylcysteine. In the second step the latter compound is decarboxylated to form 4'-phosphopantotheine.</text>
</comment>
<dbReference type="SUPFAM" id="SSF52507">
    <property type="entry name" value="Homo-oligomeric flavin-containing Cys decarboxylases, HFCD"/>
    <property type="match status" value="1"/>
</dbReference>
<dbReference type="GO" id="GO:0015941">
    <property type="term" value="P:pantothenate catabolic process"/>
    <property type="evidence" value="ECO:0007669"/>
    <property type="project" value="InterPro"/>
</dbReference>
<comment type="pathway">
    <text evidence="3 4">Cofactor biosynthesis; coenzyme A biosynthesis; CoA from (R)-pantothenate: step 2/5.</text>
</comment>
<comment type="similarity">
    <text evidence="3 4">In the C-terminal section; belongs to the PPC synthetase family.</text>
</comment>
<dbReference type="KEGG" id="piv:NCTC13079_00766"/>
<evidence type="ECO:0000259" key="5">
    <source>
        <dbReference type="Pfam" id="PF02441"/>
    </source>
</evidence>
<dbReference type="PANTHER" id="PTHR14359:SF6">
    <property type="entry name" value="PHOSPHOPANTOTHENOYLCYSTEINE DECARBOXYLASE"/>
    <property type="match status" value="1"/>
</dbReference>
<keyword evidence="3" id="KW-0479">Metal-binding</keyword>
<dbReference type="Pfam" id="PF04127">
    <property type="entry name" value="DFP"/>
    <property type="match status" value="1"/>
</dbReference>
<dbReference type="GO" id="GO:0004632">
    <property type="term" value="F:phosphopantothenate--cysteine ligase activity"/>
    <property type="evidence" value="ECO:0007669"/>
    <property type="project" value="UniProtKB-UniRule"/>
</dbReference>
<keyword evidence="2 3" id="KW-0456">Lyase</keyword>
<evidence type="ECO:0000259" key="6">
    <source>
        <dbReference type="Pfam" id="PF04127"/>
    </source>
</evidence>
<dbReference type="GO" id="GO:0004633">
    <property type="term" value="F:phosphopantothenoylcysteine decarboxylase activity"/>
    <property type="evidence" value="ECO:0007669"/>
    <property type="project" value="UniProtKB-UniRule"/>
</dbReference>
<evidence type="ECO:0000256" key="1">
    <source>
        <dbReference type="ARBA" id="ARBA00022793"/>
    </source>
</evidence>
<dbReference type="HAMAP" id="MF_02225">
    <property type="entry name" value="CoaBC"/>
    <property type="match status" value="1"/>
</dbReference>
<comment type="catalytic activity">
    <reaction evidence="3 4">
        <text>(R)-4'-phosphopantothenate + L-cysteine + CTP = N-[(R)-4-phosphopantothenoyl]-L-cysteine + CMP + diphosphate + H(+)</text>
        <dbReference type="Rhea" id="RHEA:19397"/>
        <dbReference type="ChEBI" id="CHEBI:10986"/>
        <dbReference type="ChEBI" id="CHEBI:15378"/>
        <dbReference type="ChEBI" id="CHEBI:33019"/>
        <dbReference type="ChEBI" id="CHEBI:35235"/>
        <dbReference type="ChEBI" id="CHEBI:37563"/>
        <dbReference type="ChEBI" id="CHEBI:59458"/>
        <dbReference type="ChEBI" id="CHEBI:60377"/>
        <dbReference type="EC" id="6.3.2.5"/>
    </reaction>
</comment>
<evidence type="ECO:0000313" key="7">
    <source>
        <dbReference type="EMBL" id="VEJ35589.1"/>
    </source>
</evidence>
<dbReference type="Proteomes" id="UP000269544">
    <property type="component" value="Chromosome"/>
</dbReference>
<dbReference type="SUPFAM" id="SSF102645">
    <property type="entry name" value="CoaB-like"/>
    <property type="match status" value="1"/>
</dbReference>
<comment type="similarity">
    <text evidence="3 4">In the N-terminal section; belongs to the HFCD (homo-oligomeric flavin containing Cys decarboxylase) superfamily.</text>
</comment>
<keyword evidence="3 4" id="KW-0288">FMN</keyword>
<keyword evidence="8" id="KW-1185">Reference proteome</keyword>
<dbReference type="OrthoDB" id="9802554at2"/>
<sequence>MLQNKRILLGVCGGISAYKSVDLVSRLKKAGAEVQVVMTEAATHFVTPLTFQTMSNNVVHVEMFNQLSNMNVEHISLAKWADCIVIAPATANTMAKLAYGIADNMLSTVALAARSPILLAPAMNTGMLRAEATQKSLAILSARSGVEILPTGSGLLACQDVGEGKMAEPKEILSYIDRALTKKTLQDVEITITAGPTLERIDPVRFVSNHSSGKMGYALAKAAADRGAKVHLISGPSRLEAPVGVDFIPVESTEEMFRAVESLFSRTRVLIKAAAPSDFKPAHYTEEKIKKRESGEMAIALRPNPDIAKHFGAIKGDRVIVGFAAESHNMRTYAEKKLKEKNFNFIVANNITEKDAGFRADTNRVEIFFSDGKAESLPIMDKSALAEIILDKVEQELES</sequence>
<dbReference type="InterPro" id="IPR035929">
    <property type="entry name" value="CoaB-like_sf"/>
</dbReference>
<feature type="domain" description="Flavoprotein" evidence="5">
    <location>
        <begin position="5"/>
        <end position="178"/>
    </location>
</feature>
<dbReference type="GO" id="GO:0046872">
    <property type="term" value="F:metal ion binding"/>
    <property type="evidence" value="ECO:0007669"/>
    <property type="project" value="UniProtKB-KW"/>
</dbReference>
<feature type="region of interest" description="Phosphopantothenoylcysteine decarboxylase" evidence="3">
    <location>
        <begin position="1"/>
        <end position="189"/>
    </location>
</feature>
<feature type="region of interest" description="Phosphopantothenate--cysteine ligase" evidence="3">
    <location>
        <begin position="190"/>
        <end position="399"/>
    </location>
</feature>
<dbReference type="InterPro" id="IPR007085">
    <property type="entry name" value="DNA/pantothenate-metab_flavo_C"/>
</dbReference>
<protein>
    <recommendedName>
        <fullName evidence="3">Coenzyme A biosynthesis bifunctional protein CoaBC</fullName>
    </recommendedName>
    <alternativeName>
        <fullName evidence="3">DNA/pantothenate metabolism flavoprotein</fullName>
    </alternativeName>
    <alternativeName>
        <fullName evidence="3">Phosphopantothenoylcysteine synthetase/decarboxylase</fullName>
        <shortName evidence="3">PPCS-PPCDC</shortName>
    </alternativeName>
    <domain>
        <recommendedName>
            <fullName evidence="3">Phosphopantothenoylcysteine decarboxylase</fullName>
            <shortName evidence="3">PPC decarboxylase</shortName>
            <shortName evidence="3">PPC-DC</shortName>
            <ecNumber evidence="3">4.1.1.36</ecNumber>
        </recommendedName>
        <alternativeName>
            <fullName evidence="3">CoaC</fullName>
        </alternativeName>
    </domain>
    <domain>
        <recommendedName>
            <fullName evidence="3">Phosphopantothenate--cysteine ligase</fullName>
            <ecNumber evidence="3">6.3.2.5</ecNumber>
        </recommendedName>
        <alternativeName>
            <fullName evidence="3">CoaB</fullName>
        </alternativeName>
        <alternativeName>
            <fullName evidence="3">Phosphopantothenoylcysteine synthetase</fullName>
            <shortName evidence="3">PPC synthetase</shortName>
            <shortName evidence="3">PPC-S</shortName>
        </alternativeName>
    </domain>
</protein>
<dbReference type="AlphaFoldDB" id="A0A3S5BW59"/>
<gene>
    <name evidence="3 7" type="primary">coaBC</name>
    <name evidence="7" type="ORF">NCTC13079_00766</name>
</gene>
<keyword evidence="3" id="KW-0460">Magnesium</keyword>
<feature type="binding site" evidence="3">
    <location>
        <position position="288"/>
    </location>
    <ligand>
        <name>CTP</name>
        <dbReference type="ChEBI" id="CHEBI:37563"/>
    </ligand>
</feature>
<keyword evidence="3 4" id="KW-0436">Ligase</keyword>
<dbReference type="Gene3D" id="3.40.50.1950">
    <property type="entry name" value="Flavin prenyltransferase-like"/>
    <property type="match status" value="1"/>
</dbReference>
<name>A0A3S5BW59_9FIRM</name>
<comment type="cofactor">
    <cofactor evidence="3">
        <name>Mg(2+)</name>
        <dbReference type="ChEBI" id="CHEBI:18420"/>
    </cofactor>
</comment>
<feature type="binding site" evidence="3">
    <location>
        <position position="323"/>
    </location>
    <ligand>
        <name>CTP</name>
        <dbReference type="ChEBI" id="CHEBI:37563"/>
    </ligand>
</feature>
<comment type="pathway">
    <text evidence="3 4">Cofactor biosynthesis; coenzyme A biosynthesis; CoA from (R)-pantothenate: step 3/5.</text>
</comment>
<evidence type="ECO:0000256" key="3">
    <source>
        <dbReference type="HAMAP-Rule" id="MF_02225"/>
    </source>
</evidence>
<dbReference type="EC" id="4.1.1.36" evidence="3"/>
<feature type="active site" description="Proton donor" evidence="3">
    <location>
        <position position="158"/>
    </location>
</feature>
<proteinExistence type="inferred from homology"/>
<dbReference type="InterPro" id="IPR003382">
    <property type="entry name" value="Flavoprotein"/>
</dbReference>
<organism evidence="7 8">
    <name type="scientific">Aedoeadaptatus ivorii</name>
    <dbReference type="NCBI Taxonomy" id="54006"/>
    <lineage>
        <taxon>Bacteria</taxon>
        <taxon>Bacillati</taxon>
        <taxon>Bacillota</taxon>
        <taxon>Tissierellia</taxon>
        <taxon>Tissierellales</taxon>
        <taxon>Peptoniphilaceae</taxon>
        <taxon>Aedoeadaptatus</taxon>
    </lineage>
</organism>
<evidence type="ECO:0000256" key="2">
    <source>
        <dbReference type="ARBA" id="ARBA00023239"/>
    </source>
</evidence>
<dbReference type="RefSeq" id="WP_126465369.1">
    <property type="nucleotide sequence ID" value="NZ_LR134523.1"/>
</dbReference>
<dbReference type="UniPathway" id="UPA00241">
    <property type="reaction ID" value="UER00353"/>
</dbReference>
<evidence type="ECO:0000256" key="4">
    <source>
        <dbReference type="RuleBase" id="RU364078"/>
    </source>
</evidence>
<keyword evidence="3 4" id="KW-0285">Flavoprotein</keyword>
<feature type="domain" description="DNA/pantothenate metabolism flavoprotein C-terminal" evidence="6">
    <location>
        <begin position="185"/>
        <end position="395"/>
    </location>
</feature>
<keyword evidence="3" id="KW-0511">Multifunctional enzyme</keyword>
<comment type="cofactor">
    <cofactor evidence="3">
        <name>FMN</name>
        <dbReference type="ChEBI" id="CHEBI:58210"/>
    </cofactor>
    <text evidence="3">Binds 1 FMN per subunit.</text>
</comment>
<dbReference type="GO" id="GO:0071513">
    <property type="term" value="C:phosphopantothenoylcysteine decarboxylase complex"/>
    <property type="evidence" value="ECO:0007669"/>
    <property type="project" value="TreeGrafter"/>
</dbReference>
<keyword evidence="1 3" id="KW-0210">Decarboxylase</keyword>
<comment type="caution">
    <text evidence="3">Lacks conserved residue(s) required for the propagation of feature annotation.</text>
</comment>
<feature type="binding site" evidence="3">
    <location>
        <position position="278"/>
    </location>
    <ligand>
        <name>CTP</name>
        <dbReference type="ChEBI" id="CHEBI:37563"/>
    </ligand>
</feature>
<feature type="binding site" evidence="3">
    <location>
        <position position="337"/>
    </location>
    <ligand>
        <name>CTP</name>
        <dbReference type="ChEBI" id="CHEBI:37563"/>
    </ligand>
</feature>
<evidence type="ECO:0000313" key="8">
    <source>
        <dbReference type="Proteomes" id="UP000269544"/>
    </source>
</evidence>
<dbReference type="InterPro" id="IPR036551">
    <property type="entry name" value="Flavin_trans-like"/>
</dbReference>